<proteinExistence type="predicted"/>
<name>A0A4C1VUQ7_EUMVA</name>
<feature type="region of interest" description="Disordered" evidence="1">
    <location>
        <begin position="142"/>
        <end position="171"/>
    </location>
</feature>
<evidence type="ECO:0000256" key="1">
    <source>
        <dbReference type="SAM" id="MobiDB-lite"/>
    </source>
</evidence>
<reference evidence="2 3" key="1">
    <citation type="journal article" date="2019" name="Commun. Biol.">
        <title>The bagworm genome reveals a unique fibroin gene that provides high tensile strength.</title>
        <authorList>
            <person name="Kono N."/>
            <person name="Nakamura H."/>
            <person name="Ohtoshi R."/>
            <person name="Tomita M."/>
            <person name="Numata K."/>
            <person name="Arakawa K."/>
        </authorList>
    </citation>
    <scope>NUCLEOTIDE SEQUENCE [LARGE SCALE GENOMIC DNA]</scope>
</reference>
<organism evidence="2 3">
    <name type="scientific">Eumeta variegata</name>
    <name type="common">Bagworm moth</name>
    <name type="synonym">Eumeta japonica</name>
    <dbReference type="NCBI Taxonomy" id="151549"/>
    <lineage>
        <taxon>Eukaryota</taxon>
        <taxon>Metazoa</taxon>
        <taxon>Ecdysozoa</taxon>
        <taxon>Arthropoda</taxon>
        <taxon>Hexapoda</taxon>
        <taxon>Insecta</taxon>
        <taxon>Pterygota</taxon>
        <taxon>Neoptera</taxon>
        <taxon>Endopterygota</taxon>
        <taxon>Lepidoptera</taxon>
        <taxon>Glossata</taxon>
        <taxon>Ditrysia</taxon>
        <taxon>Tineoidea</taxon>
        <taxon>Psychidae</taxon>
        <taxon>Oiketicinae</taxon>
        <taxon>Eumeta</taxon>
    </lineage>
</organism>
<keyword evidence="3" id="KW-1185">Reference proteome</keyword>
<protein>
    <submittedName>
        <fullName evidence="2">Uncharacterized protein</fullName>
    </submittedName>
</protein>
<gene>
    <name evidence="2" type="ORF">EVAR_34027_1</name>
</gene>
<dbReference type="EMBL" id="BGZK01000402">
    <property type="protein sequence ID" value="GBP41594.1"/>
    <property type="molecule type" value="Genomic_DNA"/>
</dbReference>
<evidence type="ECO:0000313" key="2">
    <source>
        <dbReference type="EMBL" id="GBP41594.1"/>
    </source>
</evidence>
<evidence type="ECO:0000313" key="3">
    <source>
        <dbReference type="Proteomes" id="UP000299102"/>
    </source>
</evidence>
<dbReference type="Proteomes" id="UP000299102">
    <property type="component" value="Unassembled WGS sequence"/>
</dbReference>
<sequence length="191" mass="21176">MSPWCHFVGWADCCLDSCILQHVTFDTETPYRPRLRQRGHSTLLSIPINSRSDIVSYFNPADALDFKNGHTRTISTPVPFSILTPVPALDPAPRPALNSDIATITVPVFSITYFTNTCDDTNTTFEGFKFDLNIKIVLQSNDNPRAQDSHGEGSGARTCARYGGPPRSPGTLLTTPWSIKKRVQITRPMHA</sequence>
<comment type="caution">
    <text evidence="2">The sequence shown here is derived from an EMBL/GenBank/DDBJ whole genome shotgun (WGS) entry which is preliminary data.</text>
</comment>
<dbReference type="AlphaFoldDB" id="A0A4C1VUQ7"/>
<accession>A0A4C1VUQ7</accession>